<dbReference type="AlphaFoldDB" id="A0A915HJP7"/>
<protein>
    <submittedName>
        <fullName evidence="2">Uncharacterized protein</fullName>
    </submittedName>
</protein>
<organism evidence="1 2">
    <name type="scientific">Romanomermis culicivorax</name>
    <name type="common">Nematode worm</name>
    <dbReference type="NCBI Taxonomy" id="13658"/>
    <lineage>
        <taxon>Eukaryota</taxon>
        <taxon>Metazoa</taxon>
        <taxon>Ecdysozoa</taxon>
        <taxon>Nematoda</taxon>
        <taxon>Enoplea</taxon>
        <taxon>Dorylaimia</taxon>
        <taxon>Mermithida</taxon>
        <taxon>Mermithoidea</taxon>
        <taxon>Mermithidae</taxon>
        <taxon>Romanomermis</taxon>
    </lineage>
</organism>
<evidence type="ECO:0000313" key="1">
    <source>
        <dbReference type="Proteomes" id="UP000887565"/>
    </source>
</evidence>
<dbReference type="Proteomes" id="UP000887565">
    <property type="component" value="Unplaced"/>
</dbReference>
<keyword evidence="1" id="KW-1185">Reference proteome</keyword>
<proteinExistence type="predicted"/>
<name>A0A915HJP7_ROMCU</name>
<reference evidence="2" key="1">
    <citation type="submission" date="2022-11" db="UniProtKB">
        <authorList>
            <consortium name="WormBaseParasite"/>
        </authorList>
    </citation>
    <scope>IDENTIFICATION</scope>
</reference>
<sequence>MLVEQNIEWFNIDGKWLNEAANELITLGILHLKNLVSNDKKRVARMCNSSLAELKAVKEKWLKMREIQNSIQIQIQWSFFTQNARILENIPKCGLNRLFEDHSLPAQEHDKEAEIWIFPVVTAFCDLPDSASLIKIKGAQRQQV</sequence>
<dbReference type="WBParaSite" id="nRc.2.0.1.t01669-RA">
    <property type="protein sequence ID" value="nRc.2.0.1.t01669-RA"/>
    <property type="gene ID" value="nRc.2.0.1.g01669"/>
</dbReference>
<accession>A0A915HJP7</accession>
<evidence type="ECO:0000313" key="2">
    <source>
        <dbReference type="WBParaSite" id="nRc.2.0.1.t01669-RA"/>
    </source>
</evidence>